<dbReference type="EC" id="3.1.3.-" evidence="5"/>
<evidence type="ECO:0000256" key="4">
    <source>
        <dbReference type="ARBA" id="ARBA00022842"/>
    </source>
</evidence>
<evidence type="ECO:0000256" key="7">
    <source>
        <dbReference type="PIRSR" id="PIRSR000915-2"/>
    </source>
</evidence>
<feature type="binding site" evidence="8">
    <location>
        <position position="10"/>
    </location>
    <ligand>
        <name>Mg(2+)</name>
        <dbReference type="ChEBI" id="CHEBI:18420"/>
    </ligand>
</feature>
<gene>
    <name evidence="9" type="primary">yutF</name>
    <name evidence="9" type="ORF">NCTC13163_00980</name>
</gene>
<dbReference type="EMBL" id="UGGP01000001">
    <property type="protein sequence ID" value="STO07629.1"/>
    <property type="molecule type" value="Genomic_DNA"/>
</dbReference>
<feature type="binding site" evidence="7">
    <location>
        <position position="182"/>
    </location>
    <ligand>
        <name>substrate</name>
    </ligand>
</feature>
<dbReference type="Pfam" id="PF13344">
    <property type="entry name" value="Hydrolase_6"/>
    <property type="match status" value="1"/>
</dbReference>
<dbReference type="InterPro" id="IPR006354">
    <property type="entry name" value="HAD-SF_hydro_IIA_hyp1"/>
</dbReference>
<dbReference type="PANTHER" id="PTHR19288:SF46">
    <property type="entry name" value="HALOACID DEHALOGENASE-LIKE HYDROLASE DOMAIN-CONTAINING PROTEIN 2"/>
    <property type="match status" value="1"/>
</dbReference>
<dbReference type="AlphaFoldDB" id="A0A377FS48"/>
<dbReference type="InterPro" id="IPR023214">
    <property type="entry name" value="HAD_sf"/>
</dbReference>
<comment type="cofactor">
    <cofactor evidence="8">
        <name>Mg(2+)</name>
        <dbReference type="ChEBI" id="CHEBI:18420"/>
    </cofactor>
    <text evidence="8">Divalent metal ions. Mg(2+) is the most effective.</text>
</comment>
<dbReference type="GO" id="GO:0005737">
    <property type="term" value="C:cytoplasm"/>
    <property type="evidence" value="ECO:0007669"/>
    <property type="project" value="TreeGrafter"/>
</dbReference>
<dbReference type="SUPFAM" id="SSF56784">
    <property type="entry name" value="HAD-like"/>
    <property type="match status" value="1"/>
</dbReference>
<dbReference type="InterPro" id="IPR036412">
    <property type="entry name" value="HAD-like_sf"/>
</dbReference>
<dbReference type="Proteomes" id="UP000254060">
    <property type="component" value="Unassembled WGS sequence"/>
</dbReference>
<feature type="binding site" evidence="8">
    <location>
        <position position="207"/>
    </location>
    <ligand>
        <name>Mg(2+)</name>
        <dbReference type="ChEBI" id="CHEBI:18420"/>
    </ligand>
</feature>
<proteinExistence type="inferred from homology"/>
<dbReference type="NCBIfam" id="TIGR01460">
    <property type="entry name" value="HAD-SF-IIA"/>
    <property type="match status" value="1"/>
</dbReference>
<dbReference type="SFLD" id="SFLDS00003">
    <property type="entry name" value="Haloacid_Dehalogenase"/>
    <property type="match status" value="1"/>
</dbReference>
<comment type="similarity">
    <text evidence="1 5">Belongs to the HAD-like hydrolase superfamily. NagD family.</text>
</comment>
<keyword evidence="4 5" id="KW-0460">Magnesium</keyword>
<evidence type="ECO:0000256" key="5">
    <source>
        <dbReference type="PIRNR" id="PIRNR000915"/>
    </source>
</evidence>
<dbReference type="NCBIfam" id="TIGR01457">
    <property type="entry name" value="HAD-SF-IIA-hyp2"/>
    <property type="match status" value="1"/>
</dbReference>
<dbReference type="OrthoDB" id="9810449at2"/>
<dbReference type="GO" id="GO:0046872">
    <property type="term" value="F:metal ion binding"/>
    <property type="evidence" value="ECO:0007669"/>
    <property type="project" value="UniProtKB-KW"/>
</dbReference>
<feature type="binding site" evidence="8">
    <location>
        <position position="12"/>
    </location>
    <ligand>
        <name>Mg(2+)</name>
        <dbReference type="ChEBI" id="CHEBI:18420"/>
    </ligand>
</feature>
<feature type="active site" description="Nucleophile" evidence="6">
    <location>
        <position position="10"/>
    </location>
</feature>
<dbReference type="Pfam" id="PF13242">
    <property type="entry name" value="Hydrolase_like"/>
    <property type="match status" value="1"/>
</dbReference>
<dbReference type="STRING" id="1397694.GCA_000702585_01493"/>
<evidence type="ECO:0000256" key="6">
    <source>
        <dbReference type="PIRSR" id="PIRSR000915-1"/>
    </source>
</evidence>
<keyword evidence="3 9" id="KW-0378">Hydrolase</keyword>
<reference evidence="9 10" key="1">
    <citation type="submission" date="2018-06" db="EMBL/GenBank/DDBJ databases">
        <authorList>
            <consortium name="Pathogen Informatics"/>
            <person name="Doyle S."/>
        </authorList>
    </citation>
    <scope>NUCLEOTIDE SEQUENCE [LARGE SCALE GENOMIC DNA]</scope>
    <source>
        <strain evidence="9 10">NCTC13163</strain>
    </source>
</reference>
<dbReference type="FunFam" id="3.40.50.1000:FF:000053">
    <property type="entry name" value="TIGR01457 family HAD hydrolase"/>
    <property type="match status" value="1"/>
</dbReference>
<accession>A0A377FS48</accession>
<dbReference type="InterPro" id="IPR006357">
    <property type="entry name" value="HAD-SF_hydro_IIA"/>
</dbReference>
<dbReference type="PIRSF" id="PIRSF000915">
    <property type="entry name" value="PGP-type_phosphatase"/>
    <property type="match status" value="1"/>
</dbReference>
<sequence>METVKGYLFDLDGTMYAGTEPIKAAVDFVNRLEATGFPYLFVTNNASMTPGQVADKLVKMGVHVTPEHVLTSAMATARYIEKMTPKATIYMIGEDGLRLALEERGFTVTDEPKADYVVIGLDRHITYEKLAKGALAIRNGARFISTNGDIAIPTERGFLPGNGALTSVLAVTTEKDPFFIGKPEPVMVDIALEMIGLKKDEVVMVGDNYHTDILFGINGGIRTLHVNSGVHGPAFIQEQEKLPTYMVESLDEWIHEKKG</sequence>
<dbReference type="SFLD" id="SFLDG01139">
    <property type="entry name" value="C2.A:_Pyridoxal_Phosphate_Phos"/>
    <property type="match status" value="1"/>
</dbReference>
<evidence type="ECO:0000256" key="2">
    <source>
        <dbReference type="ARBA" id="ARBA00022723"/>
    </source>
</evidence>
<dbReference type="GO" id="GO:0016791">
    <property type="term" value="F:phosphatase activity"/>
    <property type="evidence" value="ECO:0007669"/>
    <property type="project" value="TreeGrafter"/>
</dbReference>
<dbReference type="PANTHER" id="PTHR19288">
    <property type="entry name" value="4-NITROPHENYLPHOSPHATASE-RELATED"/>
    <property type="match status" value="1"/>
</dbReference>
<evidence type="ECO:0000256" key="1">
    <source>
        <dbReference type="ARBA" id="ARBA00006696"/>
    </source>
</evidence>
<organism evidence="9 10">
    <name type="scientific">Exiguobacterium aurantiacum</name>
    <dbReference type="NCBI Taxonomy" id="33987"/>
    <lineage>
        <taxon>Bacteria</taxon>
        <taxon>Bacillati</taxon>
        <taxon>Bacillota</taxon>
        <taxon>Bacilli</taxon>
        <taxon>Bacillales</taxon>
        <taxon>Bacillales Family XII. Incertae Sedis</taxon>
        <taxon>Exiguobacterium</taxon>
    </lineage>
</organism>
<dbReference type="RefSeq" id="WP_029334645.1">
    <property type="nucleotide sequence ID" value="NZ_UGGP01000001.1"/>
</dbReference>
<feature type="active site" description="Proton donor" evidence="6">
    <location>
        <position position="12"/>
    </location>
</feature>
<name>A0A377FS48_9BACL</name>
<keyword evidence="2 5" id="KW-0479">Metal-binding</keyword>
<comment type="function">
    <text evidence="5">Catalyzes the dephosphorylation of 2-6 carbon acid sugars in vitro.</text>
</comment>
<protein>
    <recommendedName>
        <fullName evidence="5">Acid sugar phosphatase</fullName>
        <ecNumber evidence="5">3.1.3.-</ecNumber>
    </recommendedName>
</protein>
<dbReference type="CDD" id="cd07530">
    <property type="entry name" value="HAD_Pase_UmpH-like"/>
    <property type="match status" value="1"/>
</dbReference>
<dbReference type="Gene3D" id="3.40.50.1000">
    <property type="entry name" value="HAD superfamily/HAD-like"/>
    <property type="match status" value="2"/>
</dbReference>
<evidence type="ECO:0000256" key="8">
    <source>
        <dbReference type="PIRSR" id="PIRSR000915-3"/>
    </source>
</evidence>
<evidence type="ECO:0000313" key="9">
    <source>
        <dbReference type="EMBL" id="STO07629.1"/>
    </source>
</evidence>
<evidence type="ECO:0000256" key="3">
    <source>
        <dbReference type="ARBA" id="ARBA00022801"/>
    </source>
</evidence>
<evidence type="ECO:0000313" key="10">
    <source>
        <dbReference type="Proteomes" id="UP000254060"/>
    </source>
</evidence>